<dbReference type="RefSeq" id="WP_110941924.1">
    <property type="nucleotide sequence ID" value="NZ_FQZV01000041.1"/>
</dbReference>
<dbReference type="InterPro" id="IPR013491">
    <property type="entry name" value="Tape_meas_N"/>
</dbReference>
<evidence type="ECO:0000256" key="2">
    <source>
        <dbReference type="SAM" id="Phobius"/>
    </source>
</evidence>
<proteinExistence type="predicted"/>
<name>A0A1M6M4G9_9FIRM</name>
<feature type="coiled-coil region" evidence="1">
    <location>
        <begin position="490"/>
        <end position="537"/>
    </location>
</feature>
<accession>A0A1M6M4G9</accession>
<dbReference type="EMBL" id="FQZV01000041">
    <property type="protein sequence ID" value="SHJ78374.1"/>
    <property type="molecule type" value="Genomic_DNA"/>
</dbReference>
<protein>
    <submittedName>
        <fullName evidence="4">Tape measure domain-containing protein</fullName>
    </submittedName>
</protein>
<evidence type="ECO:0000259" key="3">
    <source>
        <dbReference type="Pfam" id="PF20155"/>
    </source>
</evidence>
<dbReference type="STRING" id="1121919.SAMN02745975_02866"/>
<keyword evidence="2" id="KW-0472">Membrane</keyword>
<feature type="transmembrane region" description="Helical" evidence="2">
    <location>
        <begin position="310"/>
        <end position="334"/>
    </location>
</feature>
<evidence type="ECO:0000313" key="5">
    <source>
        <dbReference type="Proteomes" id="UP000184536"/>
    </source>
</evidence>
<dbReference type="OrthoDB" id="1677957at2"/>
<keyword evidence="5" id="KW-1185">Reference proteome</keyword>
<dbReference type="Proteomes" id="UP000184536">
    <property type="component" value="Unassembled WGS sequence"/>
</dbReference>
<evidence type="ECO:0000256" key="1">
    <source>
        <dbReference type="SAM" id="Coils"/>
    </source>
</evidence>
<keyword evidence="2" id="KW-1133">Transmembrane helix</keyword>
<keyword evidence="2" id="KW-0812">Transmembrane</keyword>
<organism evidence="4 5">
    <name type="scientific">Geosporobacter subterraneus DSM 17957</name>
    <dbReference type="NCBI Taxonomy" id="1121919"/>
    <lineage>
        <taxon>Bacteria</taxon>
        <taxon>Bacillati</taxon>
        <taxon>Bacillota</taxon>
        <taxon>Clostridia</taxon>
        <taxon>Peptostreptococcales</taxon>
        <taxon>Thermotaleaceae</taxon>
        <taxon>Geosporobacter</taxon>
    </lineage>
</organism>
<dbReference type="NCBIfam" id="TIGR02675">
    <property type="entry name" value="tape_meas_nterm"/>
    <property type="match status" value="1"/>
</dbReference>
<feature type="transmembrane region" description="Helical" evidence="2">
    <location>
        <begin position="346"/>
        <end position="366"/>
    </location>
</feature>
<feature type="domain" description="Tape measure protein N-terminal" evidence="3">
    <location>
        <begin position="100"/>
        <end position="286"/>
    </location>
</feature>
<evidence type="ECO:0000313" key="4">
    <source>
        <dbReference type="EMBL" id="SHJ78374.1"/>
    </source>
</evidence>
<feature type="transmembrane region" description="Helical" evidence="2">
    <location>
        <begin position="378"/>
        <end position="404"/>
    </location>
</feature>
<dbReference type="Pfam" id="PF20155">
    <property type="entry name" value="TMP_3"/>
    <property type="match status" value="1"/>
</dbReference>
<sequence length="633" mass="68697">MAGVSTSLSIQDRMTSALNKITAAVTRTNKALEVTDRLSEQVDPGAGFERGASSINIATQNIIFFNEQQERTREGARKVESVWGRISSLLKTAAAAFSIQKIITLADTMTLTEARLNLINDGLQTTAQLQDKILASANRSRTSYNAMADAVAKLGTLAGSAFTSNEEMIAFVELMNKNFVIGGASIQEQTAAMYQLTQAMAAGRLQGDEFRSIMENAPLLAQAIADYMGKTTGELRELSSEGLITADIIKNAMFAAANETNRRFSEIPMTFSQVGTIVANTMLQTFQPVIQMIGQGAQWIYDNWSILEPVFWGLAAAAGAYAIALGIQTAATWIATGAAKAFFTTLLSNPLFWIALAVGTVVMMIYKWVDSVGGLRVAWLITCNTLLTAWDWVKIGFMTGVYWVMDMWNKLQLAFMTAGVNIANFMGDMKANVLMILQNMVNGAISIINGFISALNKIPGVSIDLIQEVTFGTTAQLENEAAKQARAQGLEDYRSQIESKIAERDAKLNQMKTDARAATAQRQAEIATAKAEAASKKAAESADLISKFTGDIDSVGTVGEVGKIKEDVNIAEEDLKFLRDVAEMRYVQNFVTLTPTVAVDAKISEKVDVDEVINKIEAKLEDEFYAAAEGVYA</sequence>
<dbReference type="AlphaFoldDB" id="A0A1M6M4G9"/>
<gene>
    <name evidence="4" type="ORF">SAMN02745975_02866</name>
</gene>
<reference evidence="5" key="1">
    <citation type="submission" date="2016-11" db="EMBL/GenBank/DDBJ databases">
        <authorList>
            <person name="Varghese N."/>
            <person name="Submissions S."/>
        </authorList>
    </citation>
    <scope>NUCLEOTIDE SEQUENCE [LARGE SCALE GENOMIC DNA]</scope>
    <source>
        <strain evidence="5">DSM 17957</strain>
    </source>
</reference>
<keyword evidence="1" id="KW-0175">Coiled coil</keyword>